<evidence type="ECO:0000256" key="1">
    <source>
        <dbReference type="ARBA" id="ARBA00022598"/>
    </source>
</evidence>
<dbReference type="GO" id="GO:0005739">
    <property type="term" value="C:mitochondrion"/>
    <property type="evidence" value="ECO:0007669"/>
    <property type="project" value="TreeGrafter"/>
</dbReference>
<evidence type="ECO:0000256" key="5">
    <source>
        <dbReference type="ARBA" id="ARBA00023146"/>
    </source>
</evidence>
<dbReference type="eggNOG" id="KOG0554">
    <property type="taxonomic scope" value="Eukaryota"/>
</dbReference>
<dbReference type="AlphaFoldDB" id="A0A087GMF8"/>
<reference evidence="8" key="1">
    <citation type="journal article" date="2015" name="Nat. Plants">
        <title>Genome expansion of Arabis alpina linked with retrotransposition and reduced symmetric DNA methylation.</title>
        <authorList>
            <person name="Willing E.M."/>
            <person name="Rawat V."/>
            <person name="Mandakova T."/>
            <person name="Maumus F."/>
            <person name="James G.V."/>
            <person name="Nordstroem K.J."/>
            <person name="Becker C."/>
            <person name="Warthmann N."/>
            <person name="Chica C."/>
            <person name="Szarzynska B."/>
            <person name="Zytnicki M."/>
            <person name="Albani M.C."/>
            <person name="Kiefer C."/>
            <person name="Bergonzi S."/>
            <person name="Castaings L."/>
            <person name="Mateos J.L."/>
            <person name="Berns M.C."/>
            <person name="Bujdoso N."/>
            <person name="Piofczyk T."/>
            <person name="de Lorenzo L."/>
            <person name="Barrero-Sicilia C."/>
            <person name="Mateos I."/>
            <person name="Piednoel M."/>
            <person name="Hagmann J."/>
            <person name="Chen-Min-Tao R."/>
            <person name="Iglesias-Fernandez R."/>
            <person name="Schuster S.C."/>
            <person name="Alonso-Blanco C."/>
            <person name="Roudier F."/>
            <person name="Carbonero P."/>
            <person name="Paz-Ares J."/>
            <person name="Davis S.J."/>
            <person name="Pecinka A."/>
            <person name="Quesneville H."/>
            <person name="Colot V."/>
            <person name="Lysak M.A."/>
            <person name="Weigel D."/>
            <person name="Coupland G."/>
            <person name="Schneeberger K."/>
        </authorList>
    </citation>
    <scope>NUCLEOTIDE SEQUENCE [LARGE SCALE GENOMIC DNA]</scope>
    <source>
        <strain evidence="8">cv. Pajares</strain>
    </source>
</reference>
<sequence length="131" mass="15157">MNCAEAYVKYMCKGLLEDCYNDLQVMVENNVDKECIERLKSVASTPFKRISYTESIKLLEKAVAQGEKFEKQVEWGIDLASEHERYLADVEFQKPVIVYNYPKDIKPFYMRINDDGKTVATMDVLVPKVTT</sequence>
<evidence type="ECO:0000313" key="8">
    <source>
        <dbReference type="Proteomes" id="UP000029120"/>
    </source>
</evidence>
<dbReference type="InterPro" id="IPR004364">
    <property type="entry name" value="Aa-tRNA-synt_II"/>
</dbReference>
<evidence type="ECO:0000256" key="3">
    <source>
        <dbReference type="ARBA" id="ARBA00022840"/>
    </source>
</evidence>
<protein>
    <recommendedName>
        <fullName evidence="6">Aminoacyl-tRNA synthetase class II (D/K/N) domain-containing protein</fullName>
    </recommendedName>
</protein>
<dbReference type="PANTHER" id="PTHR22594:SF54">
    <property type="entry name" value="ASPARAGINE--TRNA LIGASE, CYTOPLASMIC 1-RELATED"/>
    <property type="match status" value="1"/>
</dbReference>
<evidence type="ECO:0000259" key="6">
    <source>
        <dbReference type="Pfam" id="PF00152"/>
    </source>
</evidence>
<keyword evidence="5" id="KW-0030">Aminoacyl-tRNA synthetase</keyword>
<dbReference type="EMBL" id="CM002874">
    <property type="protein sequence ID" value="KFK31060.1"/>
    <property type="molecule type" value="Genomic_DNA"/>
</dbReference>
<accession>A0A087GMF8</accession>
<evidence type="ECO:0000256" key="2">
    <source>
        <dbReference type="ARBA" id="ARBA00022741"/>
    </source>
</evidence>
<dbReference type="Proteomes" id="UP000029120">
    <property type="component" value="Chromosome 6"/>
</dbReference>
<keyword evidence="4" id="KW-0648">Protein biosynthesis</keyword>
<organism evidence="7 8">
    <name type="scientific">Arabis alpina</name>
    <name type="common">Alpine rock-cress</name>
    <dbReference type="NCBI Taxonomy" id="50452"/>
    <lineage>
        <taxon>Eukaryota</taxon>
        <taxon>Viridiplantae</taxon>
        <taxon>Streptophyta</taxon>
        <taxon>Embryophyta</taxon>
        <taxon>Tracheophyta</taxon>
        <taxon>Spermatophyta</taxon>
        <taxon>Magnoliopsida</taxon>
        <taxon>eudicotyledons</taxon>
        <taxon>Gunneridae</taxon>
        <taxon>Pentapetalae</taxon>
        <taxon>rosids</taxon>
        <taxon>malvids</taxon>
        <taxon>Brassicales</taxon>
        <taxon>Brassicaceae</taxon>
        <taxon>Arabideae</taxon>
        <taxon>Arabis</taxon>
    </lineage>
</organism>
<name>A0A087GMF8_ARAAL</name>
<dbReference type="GO" id="GO:0004816">
    <property type="term" value="F:asparagine-tRNA ligase activity"/>
    <property type="evidence" value="ECO:0007669"/>
    <property type="project" value="TreeGrafter"/>
</dbReference>
<feature type="domain" description="Aminoacyl-tRNA synthetase class II (D/K/N)" evidence="6">
    <location>
        <begin position="1"/>
        <end position="126"/>
    </location>
</feature>
<keyword evidence="8" id="KW-1185">Reference proteome</keyword>
<keyword evidence="3" id="KW-0067">ATP-binding</keyword>
<evidence type="ECO:0000313" key="7">
    <source>
        <dbReference type="EMBL" id="KFK31060.1"/>
    </source>
</evidence>
<keyword evidence="1" id="KW-0436">Ligase</keyword>
<dbReference type="PANTHER" id="PTHR22594">
    <property type="entry name" value="ASPARTYL/LYSYL-TRNA SYNTHETASE"/>
    <property type="match status" value="1"/>
</dbReference>
<dbReference type="Gene3D" id="3.30.930.10">
    <property type="entry name" value="Bira Bifunctional Protein, Domain 2"/>
    <property type="match status" value="1"/>
</dbReference>
<keyword evidence="2" id="KW-0547">Nucleotide-binding</keyword>
<dbReference type="Gramene" id="KFK31060">
    <property type="protein sequence ID" value="KFK31060"/>
    <property type="gene ID" value="AALP_AA6G062900"/>
</dbReference>
<dbReference type="OMA" id="ERISYTM"/>
<gene>
    <name evidence="7" type="ordered locus">AALP_Aa6g062900</name>
</gene>
<dbReference type="OrthoDB" id="1930210at2759"/>
<dbReference type="SUPFAM" id="SSF55681">
    <property type="entry name" value="Class II aaRS and biotin synthetases"/>
    <property type="match status" value="1"/>
</dbReference>
<dbReference type="GO" id="GO:0005524">
    <property type="term" value="F:ATP binding"/>
    <property type="evidence" value="ECO:0007669"/>
    <property type="project" value="UniProtKB-KW"/>
</dbReference>
<proteinExistence type="predicted"/>
<dbReference type="GO" id="GO:0006421">
    <property type="term" value="P:asparaginyl-tRNA aminoacylation"/>
    <property type="evidence" value="ECO:0007669"/>
    <property type="project" value="TreeGrafter"/>
</dbReference>
<dbReference type="Pfam" id="PF00152">
    <property type="entry name" value="tRNA-synt_2"/>
    <property type="match status" value="1"/>
</dbReference>
<dbReference type="InterPro" id="IPR045864">
    <property type="entry name" value="aa-tRNA-synth_II/BPL/LPL"/>
</dbReference>
<evidence type="ECO:0000256" key="4">
    <source>
        <dbReference type="ARBA" id="ARBA00022917"/>
    </source>
</evidence>